<dbReference type="GO" id="GO:0005829">
    <property type="term" value="C:cytosol"/>
    <property type="evidence" value="ECO:0007669"/>
    <property type="project" value="TreeGrafter"/>
</dbReference>
<evidence type="ECO:0000256" key="7">
    <source>
        <dbReference type="ARBA" id="ARBA00022679"/>
    </source>
</evidence>
<dbReference type="InterPro" id="IPR036043">
    <property type="entry name" value="Phosphoglycerate_kinase_sf"/>
</dbReference>
<sequence>MNKKSVEDIDVAGKKVLVRCDFNVPFDENGNITDTKRIDEAMKTIRYLVDHDAKVILCSHLGRPKGEFNKKFSLAPVAVYLSKVLGKEVKMAEDVVGESAKSIAASLQNGDVELLENVRFMPGETKNDPELAKELASMADIYVNDAFGTAHRAHASTAGVADYLPAVCGYLILKEITIMGGALTNPKRPFVAILGGAKVSDKIGVINNLIEKVDTLIIGGGMAYTFFKAQGYSIGTSICEDDKVDLAKEMMQKAKEKGVKFLIPVDNKIATEYKPDAQAKIVDSDNIPDGWMGLDIGPKTMELFTNAVKGAGTVVWNGPMGVSEWDNFAAGTIAVAKAVAESGAISIIGGGDSAAAVEKLGFADKMTHISTGGGASLEFLEGLILPGIACLNEK</sequence>
<evidence type="ECO:0000256" key="6">
    <source>
        <dbReference type="ARBA" id="ARBA00016471"/>
    </source>
</evidence>
<keyword evidence="7 12" id="KW-0808">Transferase</keyword>
<dbReference type="PIRSF" id="PIRSF000724">
    <property type="entry name" value="Pgk"/>
    <property type="match status" value="1"/>
</dbReference>
<evidence type="ECO:0000256" key="5">
    <source>
        <dbReference type="ARBA" id="ARBA00013061"/>
    </source>
</evidence>
<dbReference type="InterPro" id="IPR001576">
    <property type="entry name" value="Phosphoglycerate_kinase"/>
</dbReference>
<dbReference type="Proteomes" id="UP000886787">
    <property type="component" value="Unassembled WGS sequence"/>
</dbReference>
<feature type="binding site" evidence="13">
    <location>
        <position position="152"/>
    </location>
    <ligand>
        <name>(2R)-3-phosphoglycerate</name>
        <dbReference type="ChEBI" id="CHEBI:58272"/>
    </ligand>
</feature>
<evidence type="ECO:0000256" key="3">
    <source>
        <dbReference type="ARBA" id="ARBA00008982"/>
    </source>
</evidence>
<dbReference type="EMBL" id="DVFW01000026">
    <property type="protein sequence ID" value="HIQ80695.1"/>
    <property type="molecule type" value="Genomic_DNA"/>
</dbReference>
<feature type="binding site" evidence="12">
    <location>
        <position position="152"/>
    </location>
    <ligand>
        <name>substrate</name>
    </ligand>
</feature>
<name>A0A9D0ZHX2_9FIRM</name>
<dbReference type="FunFam" id="3.40.50.1260:FF:000006">
    <property type="entry name" value="Phosphoglycerate kinase"/>
    <property type="match status" value="1"/>
</dbReference>
<evidence type="ECO:0000256" key="2">
    <source>
        <dbReference type="ARBA" id="ARBA00004838"/>
    </source>
</evidence>
<dbReference type="PANTHER" id="PTHR11406:SF23">
    <property type="entry name" value="PHOSPHOGLYCERATE KINASE 1, CHLOROPLASTIC-RELATED"/>
    <property type="match status" value="1"/>
</dbReference>
<feature type="binding site" evidence="13">
    <location>
        <position position="37"/>
    </location>
    <ligand>
        <name>(2R)-3-phosphoglycerate</name>
        <dbReference type="ChEBI" id="CHEBI:58272"/>
    </ligand>
</feature>
<comment type="caution">
    <text evidence="16">The sequence shown here is derived from an EMBL/GenBank/DDBJ whole genome shotgun (WGS) entry which is preliminary data.</text>
</comment>
<keyword evidence="8 12" id="KW-0547">Nucleotide-binding</keyword>
<evidence type="ECO:0000256" key="12">
    <source>
        <dbReference type="HAMAP-Rule" id="MF_00145"/>
    </source>
</evidence>
<comment type="subcellular location">
    <subcellularLocation>
        <location evidence="12">Cytoplasm</location>
    </subcellularLocation>
</comment>
<evidence type="ECO:0000256" key="4">
    <source>
        <dbReference type="ARBA" id="ARBA00011245"/>
    </source>
</evidence>
<evidence type="ECO:0000256" key="13">
    <source>
        <dbReference type="PIRSR" id="PIRSR000724-1"/>
    </source>
</evidence>
<organism evidence="16 17">
    <name type="scientific">Candidatus Scatavimonas merdigallinarum</name>
    <dbReference type="NCBI Taxonomy" id="2840914"/>
    <lineage>
        <taxon>Bacteria</taxon>
        <taxon>Bacillati</taxon>
        <taxon>Bacillota</taxon>
        <taxon>Clostridia</taxon>
        <taxon>Eubacteriales</taxon>
        <taxon>Oscillospiraceae</taxon>
        <taxon>Oscillospiraceae incertae sedis</taxon>
        <taxon>Candidatus Scatavimonas</taxon>
    </lineage>
</organism>
<evidence type="ECO:0000256" key="1">
    <source>
        <dbReference type="ARBA" id="ARBA00000642"/>
    </source>
</evidence>
<feature type="binding site" evidence="12 14">
    <location>
        <position position="324"/>
    </location>
    <ligand>
        <name>ATP</name>
        <dbReference type="ChEBI" id="CHEBI:30616"/>
    </ligand>
</feature>
<feature type="binding site" evidence="12 14">
    <location>
        <position position="293"/>
    </location>
    <ligand>
        <name>ATP</name>
        <dbReference type="ChEBI" id="CHEBI:30616"/>
    </ligand>
</feature>
<evidence type="ECO:0000313" key="17">
    <source>
        <dbReference type="Proteomes" id="UP000886787"/>
    </source>
</evidence>
<comment type="catalytic activity">
    <reaction evidence="1 12 15">
        <text>(2R)-3-phosphoglycerate + ATP = (2R)-3-phospho-glyceroyl phosphate + ADP</text>
        <dbReference type="Rhea" id="RHEA:14801"/>
        <dbReference type="ChEBI" id="CHEBI:30616"/>
        <dbReference type="ChEBI" id="CHEBI:57604"/>
        <dbReference type="ChEBI" id="CHEBI:58272"/>
        <dbReference type="ChEBI" id="CHEBI:456216"/>
        <dbReference type="EC" id="2.7.2.3"/>
    </reaction>
</comment>
<evidence type="ECO:0000313" key="16">
    <source>
        <dbReference type="EMBL" id="HIQ80695.1"/>
    </source>
</evidence>
<dbReference type="AlphaFoldDB" id="A0A9D0ZHX2"/>
<dbReference type="GO" id="GO:0006096">
    <property type="term" value="P:glycolytic process"/>
    <property type="evidence" value="ECO:0007669"/>
    <property type="project" value="UniProtKB-UniRule"/>
</dbReference>
<evidence type="ECO:0000256" key="11">
    <source>
        <dbReference type="ARBA" id="ARBA00023152"/>
    </source>
</evidence>
<feature type="binding site" evidence="13">
    <location>
        <position position="119"/>
    </location>
    <ligand>
        <name>(2R)-3-phosphoglycerate</name>
        <dbReference type="ChEBI" id="CHEBI:58272"/>
    </ligand>
</feature>
<feature type="binding site" evidence="12 14">
    <location>
        <position position="202"/>
    </location>
    <ligand>
        <name>ATP</name>
        <dbReference type="ChEBI" id="CHEBI:30616"/>
    </ligand>
</feature>
<keyword evidence="11 12" id="KW-0324">Glycolysis</keyword>
<dbReference type="GO" id="GO:0006094">
    <property type="term" value="P:gluconeogenesis"/>
    <property type="evidence" value="ECO:0007669"/>
    <property type="project" value="TreeGrafter"/>
</dbReference>
<dbReference type="Gene3D" id="3.40.50.1260">
    <property type="entry name" value="Phosphoglycerate kinase, N-terminal domain"/>
    <property type="match status" value="2"/>
</dbReference>
<accession>A0A9D0ZHX2</accession>
<dbReference type="Pfam" id="PF00162">
    <property type="entry name" value="PGK"/>
    <property type="match status" value="1"/>
</dbReference>
<dbReference type="EC" id="2.7.2.3" evidence="5 12"/>
<comment type="similarity">
    <text evidence="3 12 15">Belongs to the phosphoglycerate kinase family.</text>
</comment>
<evidence type="ECO:0000256" key="15">
    <source>
        <dbReference type="RuleBase" id="RU000532"/>
    </source>
</evidence>
<dbReference type="GO" id="GO:0043531">
    <property type="term" value="F:ADP binding"/>
    <property type="evidence" value="ECO:0007669"/>
    <property type="project" value="TreeGrafter"/>
</dbReference>
<evidence type="ECO:0000256" key="10">
    <source>
        <dbReference type="ARBA" id="ARBA00022840"/>
    </source>
</evidence>
<feature type="binding site" evidence="12">
    <location>
        <position position="119"/>
    </location>
    <ligand>
        <name>substrate</name>
    </ligand>
</feature>
<dbReference type="PANTHER" id="PTHR11406">
    <property type="entry name" value="PHOSPHOGLYCERATE KINASE"/>
    <property type="match status" value="1"/>
</dbReference>
<evidence type="ECO:0000256" key="14">
    <source>
        <dbReference type="PIRSR" id="PIRSR000724-2"/>
    </source>
</evidence>
<dbReference type="PRINTS" id="PR00477">
    <property type="entry name" value="PHGLYCKINASE"/>
</dbReference>
<protein>
    <recommendedName>
        <fullName evidence="6 12">Phosphoglycerate kinase</fullName>
        <ecNumber evidence="5 12">2.7.2.3</ecNumber>
    </recommendedName>
</protein>
<dbReference type="GO" id="GO:0005524">
    <property type="term" value="F:ATP binding"/>
    <property type="evidence" value="ECO:0007669"/>
    <property type="project" value="UniProtKB-KW"/>
</dbReference>
<reference evidence="16" key="1">
    <citation type="submission" date="2020-10" db="EMBL/GenBank/DDBJ databases">
        <authorList>
            <person name="Gilroy R."/>
        </authorList>
    </citation>
    <scope>NUCLEOTIDE SEQUENCE</scope>
    <source>
        <strain evidence="16">ChiSjej1B19-3389</strain>
    </source>
</reference>
<proteinExistence type="inferred from homology"/>
<feature type="binding site" evidence="12">
    <location>
        <position position="37"/>
    </location>
    <ligand>
        <name>substrate</name>
    </ligand>
</feature>
<dbReference type="PROSITE" id="PS00111">
    <property type="entry name" value="PGLYCERATE_KINASE"/>
    <property type="match status" value="1"/>
</dbReference>
<dbReference type="SUPFAM" id="SSF53748">
    <property type="entry name" value="Phosphoglycerate kinase"/>
    <property type="match status" value="1"/>
</dbReference>
<comment type="pathway">
    <text evidence="2 12">Carbohydrate degradation; glycolysis; pyruvate from D-glyceraldehyde 3-phosphate: step 2/5.</text>
</comment>
<keyword evidence="10 12" id="KW-0067">ATP-binding</keyword>
<evidence type="ECO:0000256" key="8">
    <source>
        <dbReference type="ARBA" id="ARBA00022741"/>
    </source>
</evidence>
<dbReference type="FunFam" id="3.40.50.1260:FF:000003">
    <property type="entry name" value="Phosphoglycerate kinase"/>
    <property type="match status" value="1"/>
</dbReference>
<dbReference type="GO" id="GO:0004618">
    <property type="term" value="F:phosphoglycerate kinase activity"/>
    <property type="evidence" value="ECO:0007669"/>
    <property type="project" value="UniProtKB-UniRule"/>
</dbReference>
<feature type="binding site" evidence="12 14">
    <location>
        <begin position="350"/>
        <end position="353"/>
    </location>
    <ligand>
        <name>ATP</name>
        <dbReference type="ChEBI" id="CHEBI:30616"/>
    </ligand>
</feature>
<reference evidence="16" key="2">
    <citation type="journal article" date="2021" name="PeerJ">
        <title>Extensive microbial diversity within the chicken gut microbiome revealed by metagenomics and culture.</title>
        <authorList>
            <person name="Gilroy R."/>
            <person name="Ravi A."/>
            <person name="Getino M."/>
            <person name="Pursley I."/>
            <person name="Horton D.L."/>
            <person name="Alikhan N.F."/>
            <person name="Baker D."/>
            <person name="Gharbi K."/>
            <person name="Hall N."/>
            <person name="Watson M."/>
            <person name="Adriaenssens E.M."/>
            <person name="Foster-Nyarko E."/>
            <person name="Jarju S."/>
            <person name="Secka A."/>
            <person name="Antonio M."/>
            <person name="Oren A."/>
            <person name="Chaudhuri R.R."/>
            <person name="La Ragione R."/>
            <person name="Hildebrand F."/>
            <person name="Pallen M.J."/>
        </authorList>
    </citation>
    <scope>NUCLEOTIDE SEQUENCE</scope>
    <source>
        <strain evidence="16">ChiSjej1B19-3389</strain>
    </source>
</reference>
<dbReference type="InterPro" id="IPR015911">
    <property type="entry name" value="Phosphoglycerate_kinase_CS"/>
</dbReference>
<keyword evidence="9 12" id="KW-0418">Kinase</keyword>
<evidence type="ECO:0000256" key="9">
    <source>
        <dbReference type="ARBA" id="ARBA00022777"/>
    </source>
</evidence>
<dbReference type="InterPro" id="IPR015824">
    <property type="entry name" value="Phosphoglycerate_kinase_N"/>
</dbReference>
<dbReference type="HAMAP" id="MF_00145">
    <property type="entry name" value="Phosphoglyc_kinase"/>
    <property type="match status" value="1"/>
</dbReference>
<keyword evidence="12" id="KW-0963">Cytoplasm</keyword>
<dbReference type="CDD" id="cd00318">
    <property type="entry name" value="Phosphoglycerate_kinase"/>
    <property type="match status" value="1"/>
</dbReference>
<comment type="subunit">
    <text evidence="4 12">Monomer.</text>
</comment>
<feature type="binding site" evidence="12 13">
    <location>
        <begin position="60"/>
        <end position="63"/>
    </location>
    <ligand>
        <name>substrate</name>
    </ligand>
</feature>
<feature type="binding site" evidence="12 13">
    <location>
        <begin position="21"/>
        <end position="23"/>
    </location>
    <ligand>
        <name>substrate</name>
    </ligand>
</feature>
<gene>
    <name evidence="12 16" type="primary">pgk</name>
    <name evidence="16" type="ORF">IAD32_05345</name>
</gene>